<comment type="subcellular location">
    <subcellularLocation>
        <location evidence="1 4">Cell outer membrane</location>
    </subcellularLocation>
</comment>
<keyword evidence="9" id="KW-1185">Reference proteome</keyword>
<keyword evidence="3" id="KW-0998">Cell outer membrane</keyword>
<evidence type="ECO:0008006" key="10">
    <source>
        <dbReference type="Google" id="ProtNLM"/>
    </source>
</evidence>
<dbReference type="Pfam" id="PF00593">
    <property type="entry name" value="TonB_dep_Rec_b-barrel"/>
    <property type="match status" value="1"/>
</dbReference>
<evidence type="ECO:0000256" key="1">
    <source>
        <dbReference type="ARBA" id="ARBA00004442"/>
    </source>
</evidence>
<evidence type="ECO:0000256" key="5">
    <source>
        <dbReference type="SAM" id="SignalP"/>
    </source>
</evidence>
<keyword evidence="4" id="KW-0798">TonB box</keyword>
<dbReference type="PANTHER" id="PTHR40980:SF5">
    <property type="entry name" value="TONB-DEPENDENT RECEPTOR"/>
    <property type="match status" value="1"/>
</dbReference>
<evidence type="ECO:0000256" key="2">
    <source>
        <dbReference type="ARBA" id="ARBA00023136"/>
    </source>
</evidence>
<keyword evidence="5" id="KW-0732">Signal</keyword>
<comment type="similarity">
    <text evidence="4">Belongs to the TonB-dependent receptor family.</text>
</comment>
<reference evidence="8 9" key="1">
    <citation type="submission" date="2016-01" db="EMBL/GenBank/DDBJ databases">
        <title>The draft genome sequence of Aquimarina sp. RZW4-3-2.</title>
        <authorList>
            <person name="Wang Y."/>
        </authorList>
    </citation>
    <scope>NUCLEOTIDE SEQUENCE [LARGE SCALE GENOMIC DNA]</scope>
    <source>
        <strain evidence="8 9">RZW4-3-2</strain>
    </source>
</reference>
<dbReference type="InterPro" id="IPR013784">
    <property type="entry name" value="Carb-bd-like_fold"/>
</dbReference>
<feature type="chain" id="PRO_5007841503" description="TonB-dependent receptor" evidence="5">
    <location>
        <begin position="19"/>
        <end position="935"/>
    </location>
</feature>
<dbReference type="Gene3D" id="2.60.40.1120">
    <property type="entry name" value="Carboxypeptidase-like, regulatory domain"/>
    <property type="match status" value="1"/>
</dbReference>
<dbReference type="GO" id="GO:0009279">
    <property type="term" value="C:cell outer membrane"/>
    <property type="evidence" value="ECO:0007669"/>
    <property type="project" value="UniProtKB-SubCell"/>
</dbReference>
<dbReference type="GO" id="GO:0030246">
    <property type="term" value="F:carbohydrate binding"/>
    <property type="evidence" value="ECO:0007669"/>
    <property type="project" value="InterPro"/>
</dbReference>
<dbReference type="Gene3D" id="2.170.130.10">
    <property type="entry name" value="TonB-dependent receptor, plug domain"/>
    <property type="match status" value="1"/>
</dbReference>
<sequence length="935" mass="104313">MRKIFTLLALFFVGILFAQETGTITGTLLDKESNNQPLPFANVLIKNTTKGTTTDFDGLYSIDNLEPGTYILEFSFIGYETLDKEVVVIAGQTVTANASIGASAAALDEVIIKTTTKKESEAAILLEQKNAVTIQQKIGAQELSKKGVSDVATGLTKATGISKQSDKLYVRGLGDRYNNAYLNGLPIPSLNPKLKLIDLGIFPTDIVENLGIYKTYSPDIYGDFAGASVNIDTKDRPGKGFLEFGFSSGVNSNAVANDFFLLNGGKYDDWGLDDGSRRVPVFLDIPNYNYNSTEIDYFPFDTSFNPEKRFNAPDGGASVTGGKSFAISDEKKLDVLFTGSFSQNHRTSLGGNQAAFNSQGESITGLGNFKNVDRYEYFTNTTLLGSVGYRWNSNNKILATTLFVNDTSDELREFTDGVSSEDTDVGIRLRRGTYEQNNLFTQQLTGEHKFEEGKYQLGWGMAYNKAQGLIPDRRQLVFTELQNGNLVLGNRTSPDLANNQRFYQELNENDYSGKLDFDINFAKDEDDNFKNKLTVGIATRSKDRDFESNQLNYNLNNFRSTNVDFNNPDALLNEANFLAGEYVVLENLNTTRIYEADLLTLAGYANLQYALTDKLTFNGGIRTELFEQNVFYREQQDLETSPFRQQKIDETFILPSISLKYEVNEQSNLRFAASKTVTLPKFTEVAPFLDEDVTESTLGNPILKNSDNYNVDLKWEYFPEQSGELVAATVFGKYLENPIEKVFVASASNVNTFINSDNAVIFGAELEYRKNLGNLFKVEETTWNNLNFGFNATVMYSKVKIDPAITTFNGSNIAPTNIERQLQGASPFLVNADIAYNKEFKTHKITSALDFNIFGDRVYSAGGNGVGDIFEKGFGVLNFNFKDEIGDHIVLSFKAKNLLNPSVERYQDQEDLNQEFTTYKFDDGINFSLGITFKL</sequence>
<dbReference type="InterPro" id="IPR000531">
    <property type="entry name" value="Beta-barrel_TonB"/>
</dbReference>
<evidence type="ECO:0000259" key="7">
    <source>
        <dbReference type="Pfam" id="PF07715"/>
    </source>
</evidence>
<evidence type="ECO:0000313" key="8">
    <source>
        <dbReference type="EMBL" id="KZS39939.1"/>
    </source>
</evidence>
<dbReference type="InterPro" id="IPR037066">
    <property type="entry name" value="Plug_dom_sf"/>
</dbReference>
<dbReference type="RefSeq" id="WP_066316000.1">
    <property type="nucleotide sequence ID" value="NZ_CANLSS010000016.1"/>
</dbReference>
<comment type="caution">
    <text evidence="8">The sequence shown here is derived from an EMBL/GenBank/DDBJ whole genome shotgun (WGS) entry which is preliminary data.</text>
</comment>
<feature type="signal peptide" evidence="5">
    <location>
        <begin position="1"/>
        <end position="18"/>
    </location>
</feature>
<proteinExistence type="inferred from homology"/>
<dbReference type="SUPFAM" id="SSF56935">
    <property type="entry name" value="Porins"/>
    <property type="match status" value="1"/>
</dbReference>
<organism evidence="8 9">
    <name type="scientific">Aquimarina aggregata</name>
    <dbReference type="NCBI Taxonomy" id="1642818"/>
    <lineage>
        <taxon>Bacteria</taxon>
        <taxon>Pseudomonadati</taxon>
        <taxon>Bacteroidota</taxon>
        <taxon>Flavobacteriia</taxon>
        <taxon>Flavobacteriales</taxon>
        <taxon>Flavobacteriaceae</taxon>
        <taxon>Aquimarina</taxon>
    </lineage>
</organism>
<dbReference type="AlphaFoldDB" id="A0A162ZNY3"/>
<evidence type="ECO:0000313" key="9">
    <source>
        <dbReference type="Proteomes" id="UP000076715"/>
    </source>
</evidence>
<feature type="domain" description="TonB-dependent receptor-like beta-barrel" evidence="6">
    <location>
        <begin position="422"/>
        <end position="898"/>
    </location>
</feature>
<feature type="domain" description="TonB-dependent receptor plug" evidence="7">
    <location>
        <begin position="134"/>
        <end position="227"/>
    </location>
</feature>
<dbReference type="InterPro" id="IPR012910">
    <property type="entry name" value="Plug_dom"/>
</dbReference>
<evidence type="ECO:0000256" key="4">
    <source>
        <dbReference type="RuleBase" id="RU003357"/>
    </source>
</evidence>
<dbReference type="InterPro" id="IPR036942">
    <property type="entry name" value="Beta-barrel_TonB_sf"/>
</dbReference>
<dbReference type="OrthoDB" id="9768470at2"/>
<evidence type="ECO:0000256" key="3">
    <source>
        <dbReference type="ARBA" id="ARBA00023237"/>
    </source>
</evidence>
<dbReference type="EMBL" id="LQRT01000024">
    <property type="protein sequence ID" value="KZS39939.1"/>
    <property type="molecule type" value="Genomic_DNA"/>
</dbReference>
<keyword evidence="2 4" id="KW-0472">Membrane</keyword>
<dbReference type="SUPFAM" id="SSF49452">
    <property type="entry name" value="Starch-binding domain-like"/>
    <property type="match status" value="1"/>
</dbReference>
<dbReference type="PANTHER" id="PTHR40980">
    <property type="entry name" value="PLUG DOMAIN-CONTAINING PROTEIN"/>
    <property type="match status" value="1"/>
</dbReference>
<gene>
    <name evidence="8" type="ORF">AWE51_09870</name>
</gene>
<evidence type="ECO:0000259" key="6">
    <source>
        <dbReference type="Pfam" id="PF00593"/>
    </source>
</evidence>
<name>A0A162ZNY3_9FLAO</name>
<accession>A0A162ZNY3</accession>
<dbReference type="Pfam" id="PF07715">
    <property type="entry name" value="Plug"/>
    <property type="match status" value="1"/>
</dbReference>
<protein>
    <recommendedName>
        <fullName evidence="10">TonB-dependent receptor</fullName>
    </recommendedName>
</protein>
<dbReference type="STRING" id="1642818.AWE51_09870"/>
<dbReference type="Pfam" id="PF13715">
    <property type="entry name" value="CarbopepD_reg_2"/>
    <property type="match status" value="1"/>
</dbReference>
<dbReference type="Proteomes" id="UP000076715">
    <property type="component" value="Unassembled WGS sequence"/>
</dbReference>
<dbReference type="Gene3D" id="2.40.170.20">
    <property type="entry name" value="TonB-dependent receptor, beta-barrel domain"/>
    <property type="match status" value="1"/>
</dbReference>